<evidence type="ECO:0000313" key="1">
    <source>
        <dbReference type="EMBL" id="KAG5649958.1"/>
    </source>
</evidence>
<name>A0A9P7GH60_9AGAR</name>
<dbReference type="OrthoDB" id="341421at2759"/>
<comment type="caution">
    <text evidence="1">The sequence shown here is derived from an EMBL/GenBank/DDBJ whole genome shotgun (WGS) entry which is preliminary data.</text>
</comment>
<dbReference type="EMBL" id="JABCKI010000616">
    <property type="protein sequence ID" value="KAG5649958.1"/>
    <property type="molecule type" value="Genomic_DNA"/>
</dbReference>
<keyword evidence="2" id="KW-1185">Reference proteome</keyword>
<proteinExistence type="predicted"/>
<reference evidence="1" key="1">
    <citation type="submission" date="2021-02" db="EMBL/GenBank/DDBJ databases">
        <authorList>
            <person name="Nieuwenhuis M."/>
            <person name="Van De Peppel L.J.J."/>
        </authorList>
    </citation>
    <scope>NUCLEOTIDE SEQUENCE</scope>
    <source>
        <strain evidence="1">D49</strain>
    </source>
</reference>
<dbReference type="Proteomes" id="UP000717328">
    <property type="component" value="Unassembled WGS sequence"/>
</dbReference>
<sequence length="321" mass="36796">MKATDINRVDTLDLECIGVQFPKNTKIPDDDLDKRLQQALDGAQRFSVILGPICPLNLSELSKWNSSTPLAKEIARENFVELQNNALSGWNKVAPPTSTAKEDTFKEVRQVLMGFATHWELGRKLYVLKGQDEKWCIIVRIIDVLTLGKEQKLPLLNMLYRVVEPPENVKCQRAHWKEHKGLCRSLKGGTWHTITFSRSFAQGNNKYRFVLNRFDTPYELQAQAIDVDDPDTAPPNIHEDKAFLVKFQISLGLSGDDSSMLLYDRQRSFQVNWKKAEDRVAFIEGEKAMLGGIKIYRWARRVGDYQLAVCFDRAPEVDPVW</sequence>
<organism evidence="1 2">
    <name type="scientific">Sphagnurus paluster</name>
    <dbReference type="NCBI Taxonomy" id="117069"/>
    <lineage>
        <taxon>Eukaryota</taxon>
        <taxon>Fungi</taxon>
        <taxon>Dikarya</taxon>
        <taxon>Basidiomycota</taxon>
        <taxon>Agaricomycotina</taxon>
        <taxon>Agaricomycetes</taxon>
        <taxon>Agaricomycetidae</taxon>
        <taxon>Agaricales</taxon>
        <taxon>Tricholomatineae</taxon>
        <taxon>Lyophyllaceae</taxon>
        <taxon>Sphagnurus</taxon>
    </lineage>
</organism>
<reference evidence="1" key="2">
    <citation type="submission" date="2021-10" db="EMBL/GenBank/DDBJ databases">
        <title>Phylogenomics reveals ancestral predisposition of the termite-cultivated fungus Termitomyces towards a domesticated lifestyle.</title>
        <authorList>
            <person name="Auxier B."/>
            <person name="Grum-Grzhimaylo A."/>
            <person name="Cardenas M.E."/>
            <person name="Lodge J.D."/>
            <person name="Laessoe T."/>
            <person name="Pedersen O."/>
            <person name="Smith M.E."/>
            <person name="Kuyper T.W."/>
            <person name="Franco-Molano E.A."/>
            <person name="Baroni T.J."/>
            <person name="Aanen D.K."/>
        </authorList>
    </citation>
    <scope>NUCLEOTIDE SEQUENCE</scope>
    <source>
        <strain evidence="1">D49</strain>
    </source>
</reference>
<gene>
    <name evidence="1" type="ORF">H0H81_001314</name>
</gene>
<protein>
    <submittedName>
        <fullName evidence="1">Uncharacterized protein</fullName>
    </submittedName>
</protein>
<evidence type="ECO:0000313" key="2">
    <source>
        <dbReference type="Proteomes" id="UP000717328"/>
    </source>
</evidence>
<accession>A0A9P7GH60</accession>
<dbReference type="AlphaFoldDB" id="A0A9P7GH60"/>